<name>A0A1D7TND8_9BACT</name>
<protein>
    <submittedName>
        <fullName evidence="1">Uncharacterized protein</fullName>
    </submittedName>
</protein>
<dbReference type="SUPFAM" id="SSF54637">
    <property type="entry name" value="Thioesterase/thiol ester dehydrase-isomerase"/>
    <property type="match status" value="1"/>
</dbReference>
<evidence type="ECO:0000313" key="1">
    <source>
        <dbReference type="EMBL" id="AOO66480.1"/>
    </source>
</evidence>
<dbReference type="STRING" id="1193502.SHALO_2722"/>
<dbReference type="InterPro" id="IPR029069">
    <property type="entry name" value="HotDog_dom_sf"/>
</dbReference>
<dbReference type="KEGG" id="shal:SHALO_2722"/>
<dbReference type="EMBL" id="CP017111">
    <property type="protein sequence ID" value="AOO66480.1"/>
    <property type="molecule type" value="Genomic_DNA"/>
</dbReference>
<accession>A0A1D7TND8</accession>
<evidence type="ECO:0000313" key="2">
    <source>
        <dbReference type="Proteomes" id="UP000094609"/>
    </source>
</evidence>
<gene>
    <name evidence="1" type="ORF">SHALO_2722</name>
</gene>
<organism evidence="1 2">
    <name type="scientific">Sulfurospirillum halorespirans DSM 13726</name>
    <dbReference type="NCBI Taxonomy" id="1193502"/>
    <lineage>
        <taxon>Bacteria</taxon>
        <taxon>Pseudomonadati</taxon>
        <taxon>Campylobacterota</taxon>
        <taxon>Epsilonproteobacteria</taxon>
        <taxon>Campylobacterales</taxon>
        <taxon>Sulfurospirillaceae</taxon>
        <taxon>Sulfurospirillum</taxon>
    </lineage>
</organism>
<dbReference type="RefSeq" id="WP_069479011.1">
    <property type="nucleotide sequence ID" value="NZ_CP017111.1"/>
</dbReference>
<dbReference type="AlphaFoldDB" id="A0A1D7TND8"/>
<sequence length="120" mass="13037">MNLPHLPPMRFAKEILTCNDKRASVLCEFPSVPTLPMLTEAAAQASSAFAKSDTPRNGFLVLIKDVTLHVKVQSLTCVVVIEARLSLGNSSEFYFEVFEKEGGVMYASGTLMIVLEEAGA</sequence>
<proteinExistence type="predicted"/>
<dbReference type="Gene3D" id="3.10.129.10">
    <property type="entry name" value="Hotdog Thioesterase"/>
    <property type="match status" value="1"/>
</dbReference>
<dbReference type="PATRIC" id="fig|1193502.14.peg.2757"/>
<dbReference type="Proteomes" id="UP000094609">
    <property type="component" value="Chromosome"/>
</dbReference>
<reference evidence="2" key="1">
    <citation type="submission" date="2016-08" db="EMBL/GenBank/DDBJ databases">
        <title>Complete genome sequence of the organohalide-respiring Epsilonproteobacterium Sulfurospirillum halorespirans.</title>
        <authorList>
            <person name="Goris T."/>
            <person name="Zimmermann J."/>
            <person name="Schenz B."/>
            <person name="Lemos M."/>
            <person name="Hackermueller J."/>
            <person name="Diekert G."/>
        </authorList>
    </citation>
    <scope>NUCLEOTIDE SEQUENCE [LARGE SCALE GENOMIC DNA]</scope>
    <source>
        <strain>DSM 13726</strain>
        <strain evidence="2">PCE-M2</strain>
    </source>
</reference>
<keyword evidence="2" id="KW-1185">Reference proteome</keyword>